<evidence type="ECO:0000313" key="1">
    <source>
        <dbReference type="EMBL" id="CAB4157366.1"/>
    </source>
</evidence>
<name>A0A6J5NHY5_9CAUD</name>
<reference evidence="1" key="1">
    <citation type="submission" date="2020-04" db="EMBL/GenBank/DDBJ databases">
        <authorList>
            <person name="Chiriac C."/>
            <person name="Salcher M."/>
            <person name="Ghai R."/>
            <person name="Kavagutti S V."/>
        </authorList>
    </citation>
    <scope>NUCLEOTIDE SEQUENCE</scope>
</reference>
<protein>
    <submittedName>
        <fullName evidence="1">Uncharacterized protein</fullName>
    </submittedName>
</protein>
<proteinExistence type="predicted"/>
<accession>A0A6J5NHY5</accession>
<sequence length="104" mass="11573">MTDKHTGGHTAGQFAVFEEWSHRWATGEITRVTPMKVMTRRHGPREAYHDKSSIVFSGPETDARALCEVLTSLEGRRTAAVRQLADQHRERIKSAIAKATGASQ</sequence>
<dbReference type="EMBL" id="LR796660">
    <property type="protein sequence ID" value="CAB4157366.1"/>
    <property type="molecule type" value="Genomic_DNA"/>
</dbReference>
<gene>
    <name evidence="1" type="ORF">UFOVP679_18</name>
</gene>
<organism evidence="1">
    <name type="scientific">uncultured Caudovirales phage</name>
    <dbReference type="NCBI Taxonomy" id="2100421"/>
    <lineage>
        <taxon>Viruses</taxon>
        <taxon>Duplodnaviria</taxon>
        <taxon>Heunggongvirae</taxon>
        <taxon>Uroviricota</taxon>
        <taxon>Caudoviricetes</taxon>
        <taxon>Peduoviridae</taxon>
        <taxon>Maltschvirus</taxon>
        <taxon>Maltschvirus maltsch</taxon>
    </lineage>
</organism>